<accession>A0ABR6VLH1</accession>
<protein>
    <submittedName>
        <fullName evidence="4">ECF transporter S component</fullName>
    </submittedName>
</protein>
<keyword evidence="5" id="KW-1185">Reference proteome</keyword>
<organism evidence="4 5">
    <name type="scientific">Megasphaera hominis</name>
    <dbReference type="NCBI Taxonomy" id="159836"/>
    <lineage>
        <taxon>Bacteria</taxon>
        <taxon>Bacillati</taxon>
        <taxon>Bacillota</taxon>
        <taxon>Negativicutes</taxon>
        <taxon>Veillonellales</taxon>
        <taxon>Veillonellaceae</taxon>
        <taxon>Megasphaera</taxon>
    </lineage>
</organism>
<dbReference type="PANTHER" id="PTHR37815:SF3">
    <property type="entry name" value="UPF0397 PROTEIN SPR0429"/>
    <property type="match status" value="1"/>
</dbReference>
<dbReference type="Gene3D" id="1.10.1760.20">
    <property type="match status" value="1"/>
</dbReference>
<dbReference type="InterPro" id="IPR009825">
    <property type="entry name" value="ECF_substrate-spec-like"/>
</dbReference>
<proteinExistence type="predicted"/>
<evidence type="ECO:0000256" key="3">
    <source>
        <dbReference type="SAM" id="Phobius"/>
    </source>
</evidence>
<evidence type="ECO:0000313" key="4">
    <source>
        <dbReference type="EMBL" id="MBC3537564.1"/>
    </source>
</evidence>
<dbReference type="Pfam" id="PF07155">
    <property type="entry name" value="ECF-ribofla_trS"/>
    <property type="match status" value="1"/>
</dbReference>
<feature type="transmembrane region" description="Helical" evidence="3">
    <location>
        <begin position="158"/>
        <end position="177"/>
    </location>
</feature>
<keyword evidence="2 3" id="KW-1133">Transmembrane helix</keyword>
<feature type="transmembrane region" description="Helical" evidence="3">
    <location>
        <begin position="87"/>
        <end position="108"/>
    </location>
</feature>
<keyword evidence="1 3" id="KW-0812">Transmembrane</keyword>
<comment type="caution">
    <text evidence="4">The sequence shown here is derived from an EMBL/GenBank/DDBJ whole genome shotgun (WGS) entry which is preliminary data.</text>
</comment>
<dbReference type="EMBL" id="JACOGK010000031">
    <property type="protein sequence ID" value="MBC3537564.1"/>
    <property type="molecule type" value="Genomic_DNA"/>
</dbReference>
<keyword evidence="3" id="KW-0472">Membrane</keyword>
<feature type="transmembrane region" description="Helical" evidence="3">
    <location>
        <begin position="120"/>
        <end position="146"/>
    </location>
</feature>
<gene>
    <name evidence="4" type="ORF">H8J70_09895</name>
</gene>
<dbReference type="PANTHER" id="PTHR37815">
    <property type="entry name" value="UPF0397 PROTEIN BC_2624-RELATED"/>
    <property type="match status" value="1"/>
</dbReference>
<reference evidence="4 5" key="1">
    <citation type="submission" date="2020-08" db="EMBL/GenBank/DDBJ databases">
        <authorList>
            <person name="Liu C."/>
            <person name="Sun Q."/>
        </authorList>
    </citation>
    <scope>NUCLEOTIDE SEQUENCE [LARGE SCALE GENOMIC DNA]</scope>
    <source>
        <strain evidence="4 5">NSJ-59</strain>
    </source>
</reference>
<evidence type="ECO:0000313" key="5">
    <source>
        <dbReference type="Proteomes" id="UP000606870"/>
    </source>
</evidence>
<sequence>MVKGGFPVFPVCPSPDATTNRTRRLCLAALLAALVFVLTYVPKIPIPVGYVHLGDSVIYVGALVFARRDAALAASIGSCLADFLGGFPLWIVPTFLIKYVMVWVVWLLTHSRGGARRVPLWQSTLAFLASSLWMAAAYGACGALLYGSVAVGIASLPGLILEGLVNTLVAVVAVMAGKKWHVL</sequence>
<dbReference type="Proteomes" id="UP000606870">
    <property type="component" value="Unassembled WGS sequence"/>
</dbReference>
<name>A0ABR6VLH1_9FIRM</name>
<evidence type="ECO:0000256" key="1">
    <source>
        <dbReference type="ARBA" id="ARBA00022692"/>
    </source>
</evidence>
<feature type="transmembrane region" description="Helical" evidence="3">
    <location>
        <begin position="25"/>
        <end position="42"/>
    </location>
</feature>
<evidence type="ECO:0000256" key="2">
    <source>
        <dbReference type="ARBA" id="ARBA00022989"/>
    </source>
</evidence>